<dbReference type="RefSeq" id="WP_010695694.1">
    <property type="nucleotide sequence ID" value="NZ_CP061007.1"/>
</dbReference>
<name>A0A2N3XW74_SACSN</name>
<dbReference type="OrthoDB" id="4243321at2"/>
<accession>A0A2N3XW74</accession>
<dbReference type="AlphaFoldDB" id="A0A2N3XW74"/>
<sequence>MSRAAPFYCPYCGDEDLTPEAEPAGAWQCASCLRVFTVRLVGLSLGEQAEDPAGGNGEA</sequence>
<evidence type="ECO:0008006" key="3">
    <source>
        <dbReference type="Google" id="ProtNLM"/>
    </source>
</evidence>
<gene>
    <name evidence="1" type="ORF">A8926_2583</name>
</gene>
<protein>
    <recommendedName>
        <fullName evidence="3">Insertion element protein</fullName>
    </recommendedName>
</protein>
<comment type="caution">
    <text evidence="1">The sequence shown here is derived from an EMBL/GenBank/DDBJ whole genome shotgun (WGS) entry which is preliminary data.</text>
</comment>
<keyword evidence="2" id="KW-1185">Reference proteome</keyword>
<evidence type="ECO:0000313" key="1">
    <source>
        <dbReference type="EMBL" id="PKW14927.1"/>
    </source>
</evidence>
<reference evidence="1" key="1">
    <citation type="submission" date="2017-12" db="EMBL/GenBank/DDBJ databases">
        <title>Sequencing the genomes of 1000 Actinobacteria strains.</title>
        <authorList>
            <person name="Klenk H.-P."/>
        </authorList>
    </citation>
    <scope>NUCLEOTIDE SEQUENCE [LARGE SCALE GENOMIC DNA]</scope>
    <source>
        <strain evidence="1">DSM 44228</strain>
    </source>
</reference>
<dbReference type="EMBL" id="PJNB01000001">
    <property type="protein sequence ID" value="PKW14927.1"/>
    <property type="molecule type" value="Genomic_DNA"/>
</dbReference>
<dbReference type="Proteomes" id="UP000233786">
    <property type="component" value="Unassembled WGS sequence"/>
</dbReference>
<organism evidence="1 2">
    <name type="scientific">Saccharopolyspora spinosa</name>
    <dbReference type="NCBI Taxonomy" id="60894"/>
    <lineage>
        <taxon>Bacteria</taxon>
        <taxon>Bacillati</taxon>
        <taxon>Actinomycetota</taxon>
        <taxon>Actinomycetes</taxon>
        <taxon>Pseudonocardiales</taxon>
        <taxon>Pseudonocardiaceae</taxon>
        <taxon>Saccharopolyspora</taxon>
    </lineage>
</organism>
<dbReference type="STRING" id="994479.GCA_000194155_02857"/>
<proteinExistence type="predicted"/>
<evidence type="ECO:0000313" key="2">
    <source>
        <dbReference type="Proteomes" id="UP000233786"/>
    </source>
</evidence>